<dbReference type="Pfam" id="PF19124">
    <property type="entry name" value="DUF5808"/>
    <property type="match status" value="1"/>
</dbReference>
<comment type="caution">
    <text evidence="4">The sequence shown here is derived from an EMBL/GenBank/DDBJ whole genome shotgun (WGS) entry which is preliminary data.</text>
</comment>
<dbReference type="RefSeq" id="WP_095266021.1">
    <property type="nucleotide sequence ID" value="NZ_NPBY01000045.1"/>
</dbReference>
<dbReference type="PANTHER" id="PTHR37810:SF9">
    <property type="entry name" value="MEMBRANE PROTEIN"/>
    <property type="match status" value="1"/>
</dbReference>
<feature type="transmembrane region" description="Helical" evidence="1">
    <location>
        <begin position="54"/>
        <end position="76"/>
    </location>
</feature>
<dbReference type="Pfam" id="PF07853">
    <property type="entry name" value="DUF1648"/>
    <property type="match status" value="1"/>
</dbReference>
<feature type="transmembrane region" description="Helical" evidence="1">
    <location>
        <begin position="140"/>
        <end position="160"/>
    </location>
</feature>
<feature type="transmembrane region" description="Helical" evidence="1">
    <location>
        <begin position="6"/>
        <end position="26"/>
    </location>
</feature>
<feature type="transmembrane region" description="Helical" evidence="1">
    <location>
        <begin position="265"/>
        <end position="287"/>
    </location>
</feature>
<evidence type="ECO:0000313" key="4">
    <source>
        <dbReference type="EMBL" id="PAD75531.1"/>
    </source>
</evidence>
<dbReference type="OrthoDB" id="157646at2"/>
<proteinExistence type="predicted"/>
<name>A0A268ER16_9BACL</name>
<evidence type="ECO:0008006" key="6">
    <source>
        <dbReference type="Google" id="ProtNLM"/>
    </source>
</evidence>
<feature type="transmembrane region" description="Helical" evidence="1">
    <location>
        <begin position="235"/>
        <end position="259"/>
    </location>
</feature>
<dbReference type="PIRSF" id="PIRSF032908">
    <property type="entry name" value="UCP032908"/>
    <property type="match status" value="1"/>
</dbReference>
<dbReference type="PANTHER" id="PTHR37810">
    <property type="entry name" value="IMMUNITY PROTEIN SDPI"/>
    <property type="match status" value="1"/>
</dbReference>
<feature type="domain" description="DUF1648" evidence="2">
    <location>
        <begin position="148"/>
        <end position="193"/>
    </location>
</feature>
<dbReference type="InterPro" id="IPR014574">
    <property type="entry name" value="UCP032908"/>
</dbReference>
<reference evidence="4 5" key="1">
    <citation type="submission" date="2017-07" db="EMBL/GenBank/DDBJ databases">
        <title>Isolation and whole genome analysis of endospore-forming bacteria from heroin.</title>
        <authorList>
            <person name="Kalinowski J."/>
            <person name="Ahrens B."/>
            <person name="Al-Dilaimi A."/>
            <person name="Winkler A."/>
            <person name="Wibberg D."/>
            <person name="Schleenbecker U."/>
            <person name="Ruckert C."/>
            <person name="Wolfel R."/>
            <person name="Grass G."/>
        </authorList>
    </citation>
    <scope>NUCLEOTIDE SEQUENCE [LARGE SCALE GENOMIC DNA]</scope>
    <source>
        <strain evidence="4 5">7537-G1</strain>
    </source>
</reference>
<feature type="transmembrane region" description="Helical" evidence="1">
    <location>
        <begin position="82"/>
        <end position="101"/>
    </location>
</feature>
<sequence length="366" mass="41200">MNFAAALVLTCLLVPIALTLAFMPLFTRETISFGVSVSEEMNRSEPLNRLRRRFIRISCIGYALIFAASLTGMTRLDMNGQGWLLTVCITAMLVFHTFLYLRFHFMAKTIKETLPQSSPQRQIVAVDTSFRNTKLVLSNLWFLIHAAIAGISAVWTLTYYDRIPDTLAMKFDFAGNVTQTAAKSYLNVFLPNILQVIMILVFLMINWSIGNSKQQLDPNRPEQSKARNTIFRRRWSLFSIMSGLLIVLLFSCIQVNMALQLDPNLLTVVSLIIPVVIVVAALGLTITTGQGGSRIGRTPDASPSTYHPNDDRHWKLGLFYFNRQDPSLFVEKRMGVGWTINHAHPLGWLILLAPIVLIVLVTLLAR</sequence>
<evidence type="ECO:0000259" key="3">
    <source>
        <dbReference type="Pfam" id="PF19124"/>
    </source>
</evidence>
<dbReference type="InterPro" id="IPR043831">
    <property type="entry name" value="DUF5808"/>
</dbReference>
<feature type="domain" description="DUF5808" evidence="3">
    <location>
        <begin position="323"/>
        <end position="348"/>
    </location>
</feature>
<accession>A0A268ER16</accession>
<feature type="transmembrane region" description="Helical" evidence="1">
    <location>
        <begin position="346"/>
        <end position="365"/>
    </location>
</feature>
<keyword evidence="1" id="KW-1133">Transmembrane helix</keyword>
<keyword evidence="1" id="KW-0812">Transmembrane</keyword>
<evidence type="ECO:0000259" key="2">
    <source>
        <dbReference type="Pfam" id="PF07853"/>
    </source>
</evidence>
<feature type="transmembrane region" description="Helical" evidence="1">
    <location>
        <begin position="193"/>
        <end position="210"/>
    </location>
</feature>
<dbReference type="InterPro" id="IPR012867">
    <property type="entry name" value="DUF1648"/>
</dbReference>
<evidence type="ECO:0000256" key="1">
    <source>
        <dbReference type="SAM" id="Phobius"/>
    </source>
</evidence>
<organism evidence="4 5">
    <name type="scientific">Paenibacillus campinasensis</name>
    <dbReference type="NCBI Taxonomy" id="66347"/>
    <lineage>
        <taxon>Bacteria</taxon>
        <taxon>Bacillati</taxon>
        <taxon>Bacillota</taxon>
        <taxon>Bacilli</taxon>
        <taxon>Bacillales</taxon>
        <taxon>Paenibacillaceae</taxon>
        <taxon>Paenibacillus</taxon>
    </lineage>
</organism>
<evidence type="ECO:0000313" key="5">
    <source>
        <dbReference type="Proteomes" id="UP000215596"/>
    </source>
</evidence>
<protein>
    <recommendedName>
        <fullName evidence="6">DUF1648 domain-containing protein</fullName>
    </recommendedName>
</protein>
<keyword evidence="1" id="KW-0472">Membrane</keyword>
<gene>
    <name evidence="4" type="ORF">CHH67_15095</name>
</gene>
<dbReference type="Proteomes" id="UP000215596">
    <property type="component" value="Unassembled WGS sequence"/>
</dbReference>
<dbReference type="EMBL" id="NPBY01000045">
    <property type="protein sequence ID" value="PAD75531.1"/>
    <property type="molecule type" value="Genomic_DNA"/>
</dbReference>
<dbReference type="GO" id="GO:0009636">
    <property type="term" value="P:response to toxic substance"/>
    <property type="evidence" value="ECO:0007669"/>
    <property type="project" value="TreeGrafter"/>
</dbReference>
<dbReference type="AlphaFoldDB" id="A0A268ER16"/>